<name>A0AA96FFE3_9MICO</name>
<protein>
    <submittedName>
        <fullName evidence="3">Carboxylate--amine ligase</fullName>
    </submittedName>
</protein>
<reference evidence="3" key="1">
    <citation type="submission" date="2023-09" db="EMBL/GenBank/DDBJ databases">
        <title>Demequina sp. a novel bacteria isolated from Capsicum annuum.</title>
        <authorList>
            <person name="Humaira Z."/>
            <person name="Lee J."/>
            <person name="Cho D."/>
        </authorList>
    </citation>
    <scope>NUCLEOTIDE SEQUENCE</scope>
    <source>
        <strain evidence="3">PMTSA13</strain>
    </source>
</reference>
<dbReference type="GO" id="GO:0046872">
    <property type="term" value="F:metal ion binding"/>
    <property type="evidence" value="ECO:0007669"/>
    <property type="project" value="InterPro"/>
</dbReference>
<dbReference type="Pfam" id="PF02786">
    <property type="entry name" value="CPSase_L_D2"/>
    <property type="match status" value="1"/>
</dbReference>
<dbReference type="InterPro" id="IPR005479">
    <property type="entry name" value="CPAse_ATP-bd"/>
</dbReference>
<gene>
    <name evidence="3" type="ORF">RN607_06295</name>
</gene>
<keyword evidence="3" id="KW-0436">Ligase</keyword>
<dbReference type="EMBL" id="CP134880">
    <property type="protein sequence ID" value="WNM28615.1"/>
    <property type="molecule type" value="Genomic_DNA"/>
</dbReference>
<evidence type="ECO:0000259" key="2">
    <source>
        <dbReference type="PROSITE" id="PS50975"/>
    </source>
</evidence>
<dbReference type="KEGG" id="dcp:RN607_06295"/>
<dbReference type="PROSITE" id="PS50975">
    <property type="entry name" value="ATP_GRASP"/>
    <property type="match status" value="1"/>
</dbReference>
<evidence type="ECO:0000256" key="1">
    <source>
        <dbReference type="PROSITE-ProRule" id="PRU00409"/>
    </source>
</evidence>
<dbReference type="GO" id="GO:0016874">
    <property type="term" value="F:ligase activity"/>
    <property type="evidence" value="ECO:0007669"/>
    <property type="project" value="UniProtKB-KW"/>
</dbReference>
<proteinExistence type="predicted"/>
<dbReference type="Proteomes" id="UP001303408">
    <property type="component" value="Chromosome"/>
</dbReference>
<keyword evidence="1" id="KW-0547">Nucleotide-binding</keyword>
<dbReference type="InterPro" id="IPR011761">
    <property type="entry name" value="ATP-grasp"/>
</dbReference>
<organism evidence="3">
    <name type="scientific">Demequina capsici</name>
    <dbReference type="NCBI Taxonomy" id="3075620"/>
    <lineage>
        <taxon>Bacteria</taxon>
        <taxon>Bacillati</taxon>
        <taxon>Actinomycetota</taxon>
        <taxon>Actinomycetes</taxon>
        <taxon>Micrococcales</taxon>
        <taxon>Demequinaceae</taxon>
        <taxon>Demequina</taxon>
    </lineage>
</organism>
<keyword evidence="1" id="KW-0067">ATP-binding</keyword>
<dbReference type="RefSeq" id="WP_313545096.1">
    <property type="nucleotide sequence ID" value="NZ_CP134880.1"/>
</dbReference>
<dbReference type="SUPFAM" id="SSF56059">
    <property type="entry name" value="Glutathione synthetase ATP-binding domain-like"/>
    <property type="match status" value="1"/>
</dbReference>
<evidence type="ECO:0000313" key="3">
    <source>
        <dbReference type="EMBL" id="WNM28615.1"/>
    </source>
</evidence>
<dbReference type="GO" id="GO:0005524">
    <property type="term" value="F:ATP binding"/>
    <property type="evidence" value="ECO:0007669"/>
    <property type="project" value="UniProtKB-UniRule"/>
</dbReference>
<accession>A0AA96FFE3</accession>
<sequence>MRAPTPVLVGGDIGAYALMRAFHEAYGVRGVIVSRVETRAFAHTRLADQVIANVDDQDALVTALEQIAADRPDERLVLLTNADWYVERIAAARERLEARYEIPMCTAEQFARVSDKAAFQADCVALGIPVPRTIAVSFSSGSPVPDASLDLLEYPVIGKPASSAEFYYVDYPGKLKIHDLGGRDAVDALLARLAASGFTGTYLLQEFIPGDETQMRSLTAYRDARGNVTMVVTGRVLLEEHTPGTLGVPAAILTEPYGDAMDAMSRYLDRVDYRGFANADYKRDARSGRHVFFEVNPRIGRNNWYTTASGVNPATHVMADLDGAPIMPVRGDRSVLYSVVPIPLLRRYLKERALRQTVLAAAKRGVARPLHNPEDRSARRWLTITALTWNYWRKYLQYYPRATESGH</sequence>
<dbReference type="AlphaFoldDB" id="A0AA96FFE3"/>
<feature type="domain" description="ATP-grasp" evidence="2">
    <location>
        <begin position="120"/>
        <end position="322"/>
    </location>
</feature>
<dbReference type="Gene3D" id="3.30.470.20">
    <property type="entry name" value="ATP-grasp fold, B domain"/>
    <property type="match status" value="1"/>
</dbReference>